<evidence type="ECO:0000259" key="2">
    <source>
        <dbReference type="Pfam" id="PF00501"/>
    </source>
</evidence>
<dbReference type="InterPro" id="IPR025110">
    <property type="entry name" value="AMP-bd_C"/>
</dbReference>
<evidence type="ECO:0000313" key="5">
    <source>
        <dbReference type="Proteomes" id="UP000076660"/>
    </source>
</evidence>
<dbReference type="InterPro" id="IPR020845">
    <property type="entry name" value="AMP-binding_CS"/>
</dbReference>
<proteinExistence type="predicted"/>
<evidence type="ECO:0000259" key="3">
    <source>
        <dbReference type="Pfam" id="PF13193"/>
    </source>
</evidence>
<dbReference type="GO" id="GO:0031177">
    <property type="term" value="F:phosphopantetheine binding"/>
    <property type="evidence" value="ECO:0007669"/>
    <property type="project" value="TreeGrafter"/>
</dbReference>
<dbReference type="PANTHER" id="PTHR45527">
    <property type="entry name" value="NONRIBOSOMAL PEPTIDE SYNTHETASE"/>
    <property type="match status" value="1"/>
</dbReference>
<dbReference type="Proteomes" id="UP000076660">
    <property type="component" value="Unassembled WGS sequence"/>
</dbReference>
<feature type="domain" description="AMP-binding enzyme C-terminal" evidence="3">
    <location>
        <begin position="419"/>
        <end position="493"/>
    </location>
</feature>
<reference evidence="4 5" key="1">
    <citation type="submission" date="2016-12" db="EMBL/GenBank/DDBJ databases">
        <title>Amycolatopsis keratiniphila subsp. keratiniphila genome sequencing and assembly.</title>
        <authorList>
            <person name="Mayilraj S."/>
            <person name="Kaur N."/>
        </authorList>
    </citation>
    <scope>NUCLEOTIDE SEQUENCE [LARGE SCALE GENOMIC DNA]</scope>
    <source>
        <strain evidence="4 5">DSM 44409</strain>
    </source>
</reference>
<dbReference type="InterPro" id="IPR045851">
    <property type="entry name" value="AMP-bd_C_sf"/>
</dbReference>
<dbReference type="InterPro" id="IPR000873">
    <property type="entry name" value="AMP-dep_synth/lig_dom"/>
</dbReference>
<comment type="caution">
    <text evidence="4">The sequence shown here is derived from an EMBL/GenBank/DDBJ whole genome shotgun (WGS) entry which is preliminary data.</text>
</comment>
<feature type="region of interest" description="Disordered" evidence="1">
    <location>
        <begin position="500"/>
        <end position="520"/>
    </location>
</feature>
<dbReference type="SUPFAM" id="SSF56801">
    <property type="entry name" value="Acetyl-CoA synthetase-like"/>
    <property type="match status" value="1"/>
</dbReference>
<name>A0A1W2LSJ4_9PSEU</name>
<dbReference type="NCBIfam" id="TIGR01733">
    <property type="entry name" value="AA-adenyl-dom"/>
    <property type="match status" value="1"/>
</dbReference>
<evidence type="ECO:0008006" key="6">
    <source>
        <dbReference type="Google" id="ProtNLM"/>
    </source>
</evidence>
<dbReference type="GO" id="GO:0043041">
    <property type="term" value="P:amino acid activation for nonribosomal peptide biosynthetic process"/>
    <property type="evidence" value="ECO:0007669"/>
    <property type="project" value="TreeGrafter"/>
</dbReference>
<dbReference type="Pfam" id="PF00501">
    <property type="entry name" value="AMP-binding"/>
    <property type="match status" value="1"/>
</dbReference>
<dbReference type="Gene3D" id="3.40.50.12780">
    <property type="entry name" value="N-terminal domain of ligase-like"/>
    <property type="match status" value="1"/>
</dbReference>
<dbReference type="EMBL" id="LQMT02000020">
    <property type="protein sequence ID" value="ONF67865.1"/>
    <property type="molecule type" value="Genomic_DNA"/>
</dbReference>
<feature type="domain" description="AMP-dependent synthetase/ligase" evidence="2">
    <location>
        <begin position="12"/>
        <end position="367"/>
    </location>
</feature>
<gene>
    <name evidence="4" type="ORF">AVR91_0220675</name>
</gene>
<evidence type="ECO:0000256" key="1">
    <source>
        <dbReference type="SAM" id="MobiDB-lite"/>
    </source>
</evidence>
<dbReference type="InterPro" id="IPR042099">
    <property type="entry name" value="ANL_N_sf"/>
</dbReference>
<dbReference type="AlphaFoldDB" id="A0A1W2LSJ4"/>
<dbReference type="PROSITE" id="PS00455">
    <property type="entry name" value="AMP_BINDING"/>
    <property type="match status" value="1"/>
</dbReference>
<dbReference type="Pfam" id="PF13193">
    <property type="entry name" value="AMP-binding_C"/>
    <property type="match status" value="1"/>
</dbReference>
<protein>
    <recommendedName>
        <fullName evidence="6">Amino acid adenylation domain-containing protein</fullName>
    </recommendedName>
</protein>
<sequence>MSDNRTLGDELRATAVQLPGATAITDGTVAWTYAELDSAAAGIAKALAECGVRPGDCVVWHGRKTISAVAAVHGILRADAAFVPVDPEGPISRAALIVEQTQPRALVADSVTRRKWESLLPDLRWRILTDEAEPAGELWVAEPGAGSREPVPGLAYVLHTSGSTGRPKGVMHTQASARAFLDWAVAELKLGPEDVLLSSSPLHFDPSTLHLFGAARVGAAVALPPPAAVSFPLKYLEFCRDTGTTIIYAVTSTMAWLARRGRDLLPELRSVRAVVFGGEVMRPVDMNVLLAGVPRARFLNVYGPTESNVCTTYEIPTAQVAADAVIPIGRALPGTEIAVVDEELKPVPTGVSGELLVRGPTLMTGYLDGTAEAFVVTADGRDWYPTGDLVLRNDSGELEFLGRRDGQIKVSGYRVELGEVERHLSALCGVRECAAVAVSGEDAATVIVAFVNTARPSDAKPLHELLREYVPAYMVPERIVTMSTELPKLTNGKVDRQSLADLARLPARDREKDLDEREGA</sequence>
<dbReference type="InterPro" id="IPR010071">
    <property type="entry name" value="AA_adenyl_dom"/>
</dbReference>
<dbReference type="PANTHER" id="PTHR45527:SF1">
    <property type="entry name" value="FATTY ACID SYNTHASE"/>
    <property type="match status" value="1"/>
</dbReference>
<accession>A0A1W2LSJ4</accession>
<evidence type="ECO:0000313" key="4">
    <source>
        <dbReference type="EMBL" id="ONF67865.1"/>
    </source>
</evidence>
<dbReference type="OrthoDB" id="3243414at2"/>
<dbReference type="GO" id="GO:0044550">
    <property type="term" value="P:secondary metabolite biosynthetic process"/>
    <property type="evidence" value="ECO:0007669"/>
    <property type="project" value="TreeGrafter"/>
</dbReference>
<feature type="compositionally biased region" description="Basic and acidic residues" evidence="1">
    <location>
        <begin position="506"/>
        <end position="520"/>
    </location>
</feature>
<dbReference type="RefSeq" id="WP_063274433.1">
    <property type="nucleotide sequence ID" value="NZ_LQMT02000020.1"/>
</dbReference>
<dbReference type="Gene3D" id="3.30.300.30">
    <property type="match status" value="1"/>
</dbReference>
<organism evidence="4 5">
    <name type="scientific">Amycolatopsis keratiniphila subsp. keratiniphila</name>
    <dbReference type="NCBI Taxonomy" id="227715"/>
    <lineage>
        <taxon>Bacteria</taxon>
        <taxon>Bacillati</taxon>
        <taxon>Actinomycetota</taxon>
        <taxon>Actinomycetes</taxon>
        <taxon>Pseudonocardiales</taxon>
        <taxon>Pseudonocardiaceae</taxon>
        <taxon>Amycolatopsis</taxon>
        <taxon>Amycolatopsis japonica group</taxon>
    </lineage>
</organism>
<dbReference type="GO" id="GO:0005737">
    <property type="term" value="C:cytoplasm"/>
    <property type="evidence" value="ECO:0007669"/>
    <property type="project" value="TreeGrafter"/>
</dbReference>